<gene>
    <name evidence="1" type="ORF">ROSINTL182_07552</name>
</gene>
<accession>C7GCB7</accession>
<evidence type="ECO:0000313" key="2">
    <source>
        <dbReference type="Proteomes" id="UP000004828"/>
    </source>
</evidence>
<dbReference type="HOGENOM" id="CLU_3239054_0_0_9"/>
<dbReference type="Proteomes" id="UP000004828">
    <property type="component" value="Unassembled WGS sequence"/>
</dbReference>
<comment type="caution">
    <text evidence="1">The sequence shown here is derived from an EMBL/GenBank/DDBJ whole genome shotgun (WGS) entry which is preliminary data.</text>
</comment>
<organism evidence="1 2">
    <name type="scientific">Roseburia intestinalis L1-82</name>
    <dbReference type="NCBI Taxonomy" id="536231"/>
    <lineage>
        <taxon>Bacteria</taxon>
        <taxon>Bacillati</taxon>
        <taxon>Bacillota</taxon>
        <taxon>Clostridia</taxon>
        <taxon>Lachnospirales</taxon>
        <taxon>Lachnospiraceae</taxon>
        <taxon>Roseburia</taxon>
    </lineage>
</organism>
<reference evidence="1 2" key="1">
    <citation type="submission" date="2009-08" db="EMBL/GenBank/DDBJ databases">
        <authorList>
            <person name="Weinstock G."/>
            <person name="Sodergren E."/>
            <person name="Clifton S."/>
            <person name="Fulton L."/>
            <person name="Fulton B."/>
            <person name="Courtney L."/>
            <person name="Fronick C."/>
            <person name="Harrison M."/>
            <person name="Strong C."/>
            <person name="Farmer C."/>
            <person name="Delahaunty K."/>
            <person name="Markovic C."/>
            <person name="Hall O."/>
            <person name="Minx P."/>
            <person name="Tomlinson C."/>
            <person name="Mitreva M."/>
            <person name="Nelson J."/>
            <person name="Hou S."/>
            <person name="Wollam A."/>
            <person name="Pepin K.H."/>
            <person name="Johnson M."/>
            <person name="Bhonagiri V."/>
            <person name="Nash W.E."/>
            <person name="Warren W."/>
            <person name="Chinwalla A."/>
            <person name="Mardis E.R."/>
            <person name="Wilson R.K."/>
        </authorList>
    </citation>
    <scope>NUCLEOTIDE SEQUENCE [LARGE SCALE GENOMIC DNA]</scope>
    <source>
        <strain evidence="1 2">L1-82</strain>
    </source>
</reference>
<name>C7GCB7_9FIRM</name>
<sequence length="43" mass="4993">MQLFFFYVSGTKMNSIPGKIYTKKGCRQTTTSHILLRNNILKL</sequence>
<dbReference type="EMBL" id="ABYJ02000113">
    <property type="protein sequence ID" value="EEV00527.1"/>
    <property type="molecule type" value="Genomic_DNA"/>
</dbReference>
<proteinExistence type="predicted"/>
<protein>
    <submittedName>
        <fullName evidence="1">Uncharacterized protein</fullName>
    </submittedName>
</protein>
<evidence type="ECO:0000313" key="1">
    <source>
        <dbReference type="EMBL" id="EEV00527.1"/>
    </source>
</evidence>
<dbReference type="AlphaFoldDB" id="C7GCB7"/>